<organism evidence="1 2">
    <name type="scientific">Micromonospora saelicesensis</name>
    <dbReference type="NCBI Taxonomy" id="285676"/>
    <lineage>
        <taxon>Bacteria</taxon>
        <taxon>Bacillati</taxon>
        <taxon>Actinomycetota</taxon>
        <taxon>Actinomycetes</taxon>
        <taxon>Micromonosporales</taxon>
        <taxon>Micromonosporaceae</taxon>
        <taxon>Micromonospora</taxon>
    </lineage>
</organism>
<dbReference type="Proteomes" id="UP000249419">
    <property type="component" value="Unassembled WGS sequence"/>
</dbReference>
<proteinExistence type="predicted"/>
<sequence>MGFLRIRCGPIVCHVPLLSLKPISAVSPDIVERACSPVSMLEVVAWCFR</sequence>
<reference evidence="1 2" key="1">
    <citation type="submission" date="2018-03" db="EMBL/GenBank/DDBJ databases">
        <title>Defining the species Micromonospora saelicesensis and Micromonospora noduli under the framework of genomics.</title>
        <authorList>
            <person name="Riesco R."/>
            <person name="Trujillo M.E."/>
        </authorList>
    </citation>
    <scope>NUCLEOTIDE SEQUENCE [LARGE SCALE GENOMIC DNA]</scope>
    <source>
        <strain evidence="1 2">PSN13</strain>
    </source>
</reference>
<evidence type="ECO:0000313" key="2">
    <source>
        <dbReference type="Proteomes" id="UP000249419"/>
    </source>
</evidence>
<dbReference type="EMBL" id="PYAG01000038">
    <property type="protein sequence ID" value="RAO28299.1"/>
    <property type="molecule type" value="Genomic_DNA"/>
</dbReference>
<evidence type="ECO:0000313" key="1">
    <source>
        <dbReference type="EMBL" id="RAO28299.1"/>
    </source>
</evidence>
<gene>
    <name evidence="1" type="ORF">PSN13_05530</name>
</gene>
<name>A0A328NK46_9ACTN</name>
<protein>
    <submittedName>
        <fullName evidence="1">Uncharacterized protein</fullName>
    </submittedName>
</protein>
<accession>A0A328NK46</accession>
<comment type="caution">
    <text evidence="1">The sequence shown here is derived from an EMBL/GenBank/DDBJ whole genome shotgun (WGS) entry which is preliminary data.</text>
</comment>
<dbReference type="AlphaFoldDB" id="A0A328NK46"/>